<organism evidence="3 4">
    <name type="scientific">Macrolepiota fuliginosa MF-IS2</name>
    <dbReference type="NCBI Taxonomy" id="1400762"/>
    <lineage>
        <taxon>Eukaryota</taxon>
        <taxon>Fungi</taxon>
        <taxon>Dikarya</taxon>
        <taxon>Basidiomycota</taxon>
        <taxon>Agaricomycotina</taxon>
        <taxon>Agaricomycetes</taxon>
        <taxon>Agaricomycetidae</taxon>
        <taxon>Agaricales</taxon>
        <taxon>Agaricineae</taxon>
        <taxon>Agaricaceae</taxon>
        <taxon>Macrolepiota</taxon>
    </lineage>
</organism>
<keyword evidence="4" id="KW-1185">Reference proteome</keyword>
<accession>A0A9P6C4P3</accession>
<dbReference type="InterPro" id="IPR014752">
    <property type="entry name" value="Arrestin-like_C"/>
</dbReference>
<dbReference type="OrthoDB" id="3262423at2759"/>
<comment type="caution">
    <text evidence="3">The sequence shown here is derived from an EMBL/GenBank/DDBJ whole genome shotgun (WGS) entry which is preliminary data.</text>
</comment>
<dbReference type="InterPro" id="IPR011021">
    <property type="entry name" value="Arrestin-like_N"/>
</dbReference>
<gene>
    <name evidence="3" type="ORF">P691DRAFT_728750</name>
</gene>
<evidence type="ECO:0000256" key="1">
    <source>
        <dbReference type="SAM" id="MobiDB-lite"/>
    </source>
</evidence>
<feature type="region of interest" description="Disordered" evidence="1">
    <location>
        <begin position="1"/>
        <end position="24"/>
    </location>
</feature>
<dbReference type="Gene3D" id="2.60.40.640">
    <property type="match status" value="1"/>
</dbReference>
<name>A0A9P6C4P3_9AGAR</name>
<evidence type="ECO:0000313" key="3">
    <source>
        <dbReference type="EMBL" id="KAF9448990.1"/>
    </source>
</evidence>
<feature type="domain" description="Arrestin-like N-terminal" evidence="2">
    <location>
        <begin position="177"/>
        <end position="278"/>
    </location>
</feature>
<sequence>MATDSDTLPRRRTRPLPPIPIPSHTLAQVSDVRGEVQEDTSWYPPSRNRFRESVVTIASVDTIRTVLPAYSSTLDLASTVDGGAVTLPSGLDCAPSSSAVTVDHNPPRYEHLLLPTPESPTTPTTTMHGAGSQAQQRQRSSFVHHRLYLKKNGAEKPWATLRLISRAPLPNSKQKTPRFIGGDLVKGVLELELESPMSVQSISLNVKGKLTTTRCMERSSLENHDYVFLEKLHELYSKKAHGGPGNWGQCNTSRNRKSDGKMQGTYHIPFSFTFPTEVTVGGGQNLLPTLTYKLPPSHLERDSNVTVRYEIGLTIGHGKLKMNSRVSTNIVYTPKLVAPPASGGRQTAYQEGALLPGPGRDPGGWHGVSPVALSGKIQDRITQVSCALYLANPLWYTRGTVLPCCLKLSGVDFDLLEHLASPKWVDLQLVRYISFCKDGDYPSSPSRDPANEAEVEVMGTAVWWRPPKSDEPEDNNTRWLEGEIHLPMDLHPSSEYPRFIIEYYVEMMPFLSHNFNIDIESGHQHPVIRQPVKIATFHQYGPVPVAFTSRDKSEQRDRRDVRRAEKSVNDKVGFMKTFSGPLL</sequence>
<dbReference type="Proteomes" id="UP000807342">
    <property type="component" value="Unassembled WGS sequence"/>
</dbReference>
<dbReference type="AlphaFoldDB" id="A0A9P6C4P3"/>
<proteinExistence type="predicted"/>
<evidence type="ECO:0000313" key="4">
    <source>
        <dbReference type="Proteomes" id="UP000807342"/>
    </source>
</evidence>
<dbReference type="Pfam" id="PF00339">
    <property type="entry name" value="Arrestin_N"/>
    <property type="match status" value="1"/>
</dbReference>
<reference evidence="3" key="1">
    <citation type="submission" date="2020-11" db="EMBL/GenBank/DDBJ databases">
        <authorList>
            <consortium name="DOE Joint Genome Institute"/>
            <person name="Ahrendt S."/>
            <person name="Riley R."/>
            <person name="Andreopoulos W."/>
            <person name="Labutti K."/>
            <person name="Pangilinan J."/>
            <person name="Ruiz-Duenas F.J."/>
            <person name="Barrasa J.M."/>
            <person name="Sanchez-Garcia M."/>
            <person name="Camarero S."/>
            <person name="Miyauchi S."/>
            <person name="Serrano A."/>
            <person name="Linde D."/>
            <person name="Babiker R."/>
            <person name="Drula E."/>
            <person name="Ayuso-Fernandez I."/>
            <person name="Pacheco R."/>
            <person name="Padilla G."/>
            <person name="Ferreira P."/>
            <person name="Barriuso J."/>
            <person name="Kellner H."/>
            <person name="Castanera R."/>
            <person name="Alfaro M."/>
            <person name="Ramirez L."/>
            <person name="Pisabarro A.G."/>
            <person name="Kuo A."/>
            <person name="Tritt A."/>
            <person name="Lipzen A."/>
            <person name="He G."/>
            <person name="Yan M."/>
            <person name="Ng V."/>
            <person name="Cullen D."/>
            <person name="Martin F."/>
            <person name="Rosso M.-N."/>
            <person name="Henrissat B."/>
            <person name="Hibbett D."/>
            <person name="Martinez A.T."/>
            <person name="Grigoriev I.V."/>
        </authorList>
    </citation>
    <scope>NUCLEOTIDE SEQUENCE</scope>
    <source>
        <strain evidence="3">MF-IS2</strain>
    </source>
</reference>
<dbReference type="EMBL" id="MU151144">
    <property type="protein sequence ID" value="KAF9448990.1"/>
    <property type="molecule type" value="Genomic_DNA"/>
</dbReference>
<evidence type="ECO:0000259" key="2">
    <source>
        <dbReference type="Pfam" id="PF00339"/>
    </source>
</evidence>
<protein>
    <recommendedName>
        <fullName evidence="2">Arrestin-like N-terminal domain-containing protein</fullName>
    </recommendedName>
</protein>